<keyword evidence="3" id="KW-1185">Reference proteome</keyword>
<dbReference type="AlphaFoldDB" id="A0A1Z4JG43"/>
<organism evidence="2 3">
    <name type="scientific">Leptolyngbya boryana NIES-2135</name>
    <dbReference type="NCBI Taxonomy" id="1973484"/>
    <lineage>
        <taxon>Bacteria</taxon>
        <taxon>Bacillati</taxon>
        <taxon>Cyanobacteriota</taxon>
        <taxon>Cyanophyceae</taxon>
        <taxon>Leptolyngbyales</taxon>
        <taxon>Leptolyngbyaceae</taxon>
        <taxon>Leptolyngbya group</taxon>
        <taxon>Leptolyngbya</taxon>
    </lineage>
</organism>
<protein>
    <recommendedName>
        <fullName evidence="4">Secreted protein</fullName>
    </recommendedName>
</protein>
<evidence type="ECO:0008006" key="4">
    <source>
        <dbReference type="Google" id="ProtNLM"/>
    </source>
</evidence>
<dbReference type="EMBL" id="AP018203">
    <property type="protein sequence ID" value="BAY55716.1"/>
    <property type="molecule type" value="Genomic_DNA"/>
</dbReference>
<proteinExistence type="predicted"/>
<keyword evidence="1" id="KW-0732">Signal</keyword>
<evidence type="ECO:0000256" key="1">
    <source>
        <dbReference type="SAM" id="SignalP"/>
    </source>
</evidence>
<dbReference type="Proteomes" id="UP000217895">
    <property type="component" value="Chromosome"/>
</dbReference>
<reference evidence="2 3" key="1">
    <citation type="submission" date="2017-06" db="EMBL/GenBank/DDBJ databases">
        <title>Genome sequencing of cyanobaciteial culture collection at National Institute for Environmental Studies (NIES).</title>
        <authorList>
            <person name="Hirose Y."/>
            <person name="Shimura Y."/>
            <person name="Fujisawa T."/>
            <person name="Nakamura Y."/>
            <person name="Kawachi M."/>
        </authorList>
    </citation>
    <scope>NUCLEOTIDE SEQUENCE [LARGE SCALE GENOMIC DNA]</scope>
    <source>
        <strain evidence="2 3">NIES-2135</strain>
    </source>
</reference>
<name>A0A1Z4JG43_LEPBY</name>
<sequence length="114" mass="12413">MNLNYSYRKPLIGLVSAVSVFVLNMPFAQASGWTFQVTNSGSTPLLKVEASEDGETWGEFKGSSIDPGETATMQWAPATDDSNCVWQVRGVYADGPSEAAEFDFCSEPDLEFTN</sequence>
<accession>A0A1Z4JG43</accession>
<evidence type="ECO:0000313" key="3">
    <source>
        <dbReference type="Proteomes" id="UP000217895"/>
    </source>
</evidence>
<evidence type="ECO:0000313" key="2">
    <source>
        <dbReference type="EMBL" id="BAY55716.1"/>
    </source>
</evidence>
<feature type="signal peptide" evidence="1">
    <location>
        <begin position="1"/>
        <end position="30"/>
    </location>
</feature>
<gene>
    <name evidence="2" type="ORF">NIES2135_25400</name>
</gene>
<feature type="chain" id="PRO_5011108671" description="Secreted protein" evidence="1">
    <location>
        <begin position="31"/>
        <end position="114"/>
    </location>
</feature>